<dbReference type="EMBL" id="AP023095">
    <property type="protein sequence ID" value="BCE57302.1"/>
    <property type="molecule type" value="Genomic_DNA"/>
</dbReference>
<feature type="compositionally biased region" description="Basic residues" evidence="1">
    <location>
        <begin position="85"/>
        <end position="99"/>
    </location>
</feature>
<proteinExistence type="predicted"/>
<gene>
    <name evidence="3" type="ORF">XF5B_48140</name>
</gene>
<keyword evidence="2" id="KW-0732">Signal</keyword>
<reference evidence="3" key="1">
    <citation type="submission" date="2020-05" db="EMBL/GenBank/DDBJ databases">
        <title>Complete genome sequence of Bradyrhizobium diazoefficiens XF5 isolated from soybean nodule.</title>
        <authorList>
            <person name="Noda R."/>
            <person name="Kakizaki K."/>
            <person name="Minamisawa K."/>
        </authorList>
    </citation>
    <scope>NUCLEOTIDE SEQUENCE</scope>
    <source>
        <strain evidence="3">XF5</strain>
    </source>
</reference>
<evidence type="ECO:0000256" key="2">
    <source>
        <dbReference type="SAM" id="SignalP"/>
    </source>
</evidence>
<sequence>MLVAEPGVFSMRKIAVAVMFALIAPTALAQDHVPMYGEQSQDKTETQKADDIRAERAYQRSLGNVPDQKAVDPWGTARGDEASKKRAAPPKSVVKHSSKAKSGSTPN</sequence>
<feature type="chain" id="PRO_5032994349" evidence="2">
    <location>
        <begin position="30"/>
        <end position="107"/>
    </location>
</feature>
<protein>
    <submittedName>
        <fullName evidence="3">Uncharacterized protein</fullName>
    </submittedName>
</protein>
<organism evidence="3">
    <name type="scientific">Bradyrhizobium diazoefficiens</name>
    <dbReference type="NCBI Taxonomy" id="1355477"/>
    <lineage>
        <taxon>Bacteria</taxon>
        <taxon>Pseudomonadati</taxon>
        <taxon>Pseudomonadota</taxon>
        <taxon>Alphaproteobacteria</taxon>
        <taxon>Hyphomicrobiales</taxon>
        <taxon>Nitrobacteraceae</taxon>
        <taxon>Bradyrhizobium</taxon>
    </lineage>
</organism>
<feature type="signal peptide" evidence="2">
    <location>
        <begin position="1"/>
        <end position="29"/>
    </location>
</feature>
<name>A0A809ZXA4_9BRAD</name>
<dbReference type="AlphaFoldDB" id="A0A809ZXA4"/>
<feature type="region of interest" description="Disordered" evidence="1">
    <location>
        <begin position="31"/>
        <end position="107"/>
    </location>
</feature>
<feature type="compositionally biased region" description="Basic and acidic residues" evidence="1">
    <location>
        <begin position="40"/>
        <end position="58"/>
    </location>
</feature>
<evidence type="ECO:0000313" key="3">
    <source>
        <dbReference type="EMBL" id="BCE57302.1"/>
    </source>
</evidence>
<accession>A0A809ZXA4</accession>
<evidence type="ECO:0000256" key="1">
    <source>
        <dbReference type="SAM" id="MobiDB-lite"/>
    </source>
</evidence>